<gene>
    <name evidence="2" type="ORF">GCM10011396_50440</name>
</gene>
<comment type="caution">
    <text evidence="2">The sequence shown here is derived from an EMBL/GenBank/DDBJ whole genome shotgun (WGS) entry which is preliminary data.</text>
</comment>
<organism evidence="2 3">
    <name type="scientific">Undibacterium terreum</name>
    <dbReference type="NCBI Taxonomy" id="1224302"/>
    <lineage>
        <taxon>Bacteria</taxon>
        <taxon>Pseudomonadati</taxon>
        <taxon>Pseudomonadota</taxon>
        <taxon>Betaproteobacteria</taxon>
        <taxon>Burkholderiales</taxon>
        <taxon>Oxalobacteraceae</taxon>
        <taxon>Undibacterium</taxon>
    </lineage>
</organism>
<protein>
    <submittedName>
        <fullName evidence="2">Uncharacterized protein</fullName>
    </submittedName>
</protein>
<accession>A0A916V0S4</accession>
<proteinExistence type="predicted"/>
<dbReference type="AlphaFoldDB" id="A0A916V0S4"/>
<feature type="region of interest" description="Disordered" evidence="1">
    <location>
        <begin position="1"/>
        <end position="20"/>
    </location>
</feature>
<dbReference type="EMBL" id="BMED01000007">
    <property type="protein sequence ID" value="GGC96894.1"/>
    <property type="molecule type" value="Genomic_DNA"/>
</dbReference>
<reference evidence="2" key="1">
    <citation type="journal article" date="2014" name="Int. J. Syst. Evol. Microbiol.">
        <title>Complete genome sequence of Corynebacterium casei LMG S-19264T (=DSM 44701T), isolated from a smear-ripened cheese.</title>
        <authorList>
            <consortium name="US DOE Joint Genome Institute (JGI-PGF)"/>
            <person name="Walter F."/>
            <person name="Albersmeier A."/>
            <person name="Kalinowski J."/>
            <person name="Ruckert C."/>
        </authorList>
    </citation>
    <scope>NUCLEOTIDE SEQUENCE</scope>
    <source>
        <strain evidence="2">CGMCC 1.10998</strain>
    </source>
</reference>
<evidence type="ECO:0000256" key="1">
    <source>
        <dbReference type="SAM" id="MobiDB-lite"/>
    </source>
</evidence>
<evidence type="ECO:0000313" key="2">
    <source>
        <dbReference type="EMBL" id="GGC96894.1"/>
    </source>
</evidence>
<reference evidence="2" key="2">
    <citation type="submission" date="2020-09" db="EMBL/GenBank/DDBJ databases">
        <authorList>
            <person name="Sun Q."/>
            <person name="Zhou Y."/>
        </authorList>
    </citation>
    <scope>NUCLEOTIDE SEQUENCE</scope>
    <source>
        <strain evidence="2">CGMCC 1.10998</strain>
    </source>
</reference>
<evidence type="ECO:0000313" key="3">
    <source>
        <dbReference type="Proteomes" id="UP000637423"/>
    </source>
</evidence>
<dbReference type="RefSeq" id="WP_188568931.1">
    <property type="nucleotide sequence ID" value="NZ_BMED01000007.1"/>
</dbReference>
<sequence>MTTEQPQHDSNEKHPPQGMVEQITPAGESRRRFTKTGIAASGVLVTLASRPALGCTVGVSPSVYCSGNVSGHGPKDTSHPGCPPNYWSGNCDHGWPGSCKTDTKFETCFTGTNSTSPCYGWTLIQILDPQNNYKKDKKGKITRFVDTKGGLAKYLVAAYLNNIAGKAPFVTRANIIKMYTDVYQGGGGYIPTKGAAAWSPSYIMTYLGGTWD</sequence>
<feature type="compositionally biased region" description="Basic and acidic residues" evidence="1">
    <location>
        <begin position="1"/>
        <end position="15"/>
    </location>
</feature>
<name>A0A916V0S4_9BURK</name>
<keyword evidence="3" id="KW-1185">Reference proteome</keyword>
<dbReference type="Proteomes" id="UP000637423">
    <property type="component" value="Unassembled WGS sequence"/>
</dbReference>